<sequence>MKFYSTNNKDYRVSFRDAVVEGLPSDNGLFFPESIPGLSSEFLNNLKSYSLPEIGREVMSPYTEEDIPSDILMSILEETLNFEIPLVPVDANIMALELFHGPTMAFKDVGARFLARCLGYFAVAADQKVTVLVATSGDTGSAVGHGFLNVPNVDVVILYPSGKVSPLQEKQLTTLGNNITALEIAGNFDDCQAMVKKAFLDNGLRRKMHLTSANSINVARWLPQSVYYFWAAAQVQEGKKLIISVPSGNYGNLTAGLLAKKMGLPIEHFIAASNANRIIPDYLQTGNFKPAPSIATLSNAMDVGNPSNFPRLLEVYNKEFKNIKSQISGASFSDEDISNIIRDVYQSSGYLLDPHGAIGYLALLNFEFGYNEVGIFLETAHPGKFDEVMNHILDFQISLPERLNERINMKKQAIQLPVEYAAFHDWLIK</sequence>
<evidence type="ECO:0000256" key="11">
    <source>
        <dbReference type="NCBIfam" id="TIGR00260"/>
    </source>
</evidence>
<dbReference type="InterPro" id="IPR051166">
    <property type="entry name" value="Threonine_Synthase"/>
</dbReference>
<keyword evidence="9 15" id="KW-0456">Lyase</keyword>
<organism evidence="15 16">
    <name type="scientific">Fulvivirga sedimenti</name>
    <dbReference type="NCBI Taxonomy" id="2879465"/>
    <lineage>
        <taxon>Bacteria</taxon>
        <taxon>Pseudomonadati</taxon>
        <taxon>Bacteroidota</taxon>
        <taxon>Cytophagia</taxon>
        <taxon>Cytophagales</taxon>
        <taxon>Fulvivirgaceae</taxon>
        <taxon>Fulvivirga</taxon>
    </lineage>
</organism>
<proteinExistence type="inferred from homology"/>
<evidence type="ECO:0000313" key="16">
    <source>
        <dbReference type="Proteomes" id="UP001139409"/>
    </source>
</evidence>
<dbReference type="Gene3D" id="3.40.50.1100">
    <property type="match status" value="2"/>
</dbReference>
<dbReference type="InterPro" id="IPR036052">
    <property type="entry name" value="TrpB-like_PALP_sf"/>
</dbReference>
<evidence type="ECO:0000256" key="10">
    <source>
        <dbReference type="ARBA" id="ARBA00049144"/>
    </source>
</evidence>
<dbReference type="InterPro" id="IPR037158">
    <property type="entry name" value="Thr_synth_N_sf"/>
</dbReference>
<name>A0A9X1HXE9_9BACT</name>
<gene>
    <name evidence="15" type="primary">thrC</name>
    <name evidence="15" type="ORF">LDX50_25355</name>
</gene>
<evidence type="ECO:0000256" key="7">
    <source>
        <dbReference type="ARBA" id="ARBA00022697"/>
    </source>
</evidence>
<comment type="pathway">
    <text evidence="2">Amino-acid biosynthesis; L-threonine biosynthesis; L-threonine from L-aspartate: step 5/5.</text>
</comment>
<evidence type="ECO:0000313" key="15">
    <source>
        <dbReference type="EMBL" id="MCA6078224.1"/>
    </source>
</evidence>
<reference evidence="15" key="1">
    <citation type="submission" date="2021-09" db="EMBL/GenBank/DDBJ databases">
        <title>Fulvivirga sp. isolated from coastal sediment.</title>
        <authorList>
            <person name="Yu H."/>
        </authorList>
    </citation>
    <scope>NUCLEOTIDE SEQUENCE</scope>
    <source>
        <strain evidence="15">1062</strain>
    </source>
</reference>
<evidence type="ECO:0000259" key="14">
    <source>
        <dbReference type="Pfam" id="PF14821"/>
    </source>
</evidence>
<dbReference type="Pfam" id="PF00291">
    <property type="entry name" value="PALP"/>
    <property type="match status" value="1"/>
</dbReference>
<evidence type="ECO:0000256" key="1">
    <source>
        <dbReference type="ARBA" id="ARBA00001933"/>
    </source>
</evidence>
<dbReference type="InterPro" id="IPR029144">
    <property type="entry name" value="Thr_synth_N"/>
</dbReference>
<comment type="cofactor">
    <cofactor evidence="1 12">
        <name>pyridoxal 5'-phosphate</name>
        <dbReference type="ChEBI" id="CHEBI:597326"/>
    </cofactor>
</comment>
<protein>
    <recommendedName>
        <fullName evidence="5 11">Threonine synthase</fullName>
        <ecNumber evidence="4 11">4.2.3.1</ecNumber>
    </recommendedName>
</protein>
<dbReference type="PROSITE" id="PS00165">
    <property type="entry name" value="DEHYDRATASE_SER_THR"/>
    <property type="match status" value="1"/>
</dbReference>
<evidence type="ECO:0000256" key="5">
    <source>
        <dbReference type="ARBA" id="ARBA00018679"/>
    </source>
</evidence>
<keyword evidence="6" id="KW-0028">Amino-acid biosynthesis</keyword>
<accession>A0A9X1HXE9</accession>
<dbReference type="PANTHER" id="PTHR42690:SF1">
    <property type="entry name" value="THREONINE SYNTHASE-LIKE 2"/>
    <property type="match status" value="1"/>
</dbReference>
<feature type="domain" description="Tryptophan synthase beta chain-like PALP" evidence="13">
    <location>
        <begin position="96"/>
        <end position="364"/>
    </location>
</feature>
<feature type="modified residue" description="N6-(pyridoxal phosphate)lysine" evidence="12">
    <location>
        <position position="107"/>
    </location>
</feature>
<comment type="catalytic activity">
    <reaction evidence="10">
        <text>O-phospho-L-homoserine + H2O = L-threonine + phosphate</text>
        <dbReference type="Rhea" id="RHEA:10840"/>
        <dbReference type="ChEBI" id="CHEBI:15377"/>
        <dbReference type="ChEBI" id="CHEBI:43474"/>
        <dbReference type="ChEBI" id="CHEBI:57590"/>
        <dbReference type="ChEBI" id="CHEBI:57926"/>
        <dbReference type="EC" id="4.2.3.1"/>
    </reaction>
</comment>
<evidence type="ECO:0000256" key="9">
    <source>
        <dbReference type="ARBA" id="ARBA00023239"/>
    </source>
</evidence>
<dbReference type="AlphaFoldDB" id="A0A9X1HXE9"/>
<dbReference type="RefSeq" id="WP_225699078.1">
    <property type="nucleotide sequence ID" value="NZ_JAIXNE010000005.1"/>
</dbReference>
<evidence type="ECO:0000256" key="12">
    <source>
        <dbReference type="PIRSR" id="PIRSR604450-51"/>
    </source>
</evidence>
<keyword evidence="7" id="KW-0791">Threonine biosynthesis</keyword>
<dbReference type="NCBIfam" id="TIGR00260">
    <property type="entry name" value="thrC"/>
    <property type="match status" value="1"/>
</dbReference>
<dbReference type="Pfam" id="PF14821">
    <property type="entry name" value="Thr_synth_N"/>
    <property type="match status" value="1"/>
</dbReference>
<evidence type="ECO:0000256" key="4">
    <source>
        <dbReference type="ARBA" id="ARBA00013028"/>
    </source>
</evidence>
<evidence type="ECO:0000256" key="8">
    <source>
        <dbReference type="ARBA" id="ARBA00022898"/>
    </source>
</evidence>
<keyword evidence="16" id="KW-1185">Reference proteome</keyword>
<dbReference type="SUPFAM" id="SSF53686">
    <property type="entry name" value="Tryptophan synthase beta subunit-like PLP-dependent enzymes"/>
    <property type="match status" value="1"/>
</dbReference>
<dbReference type="GO" id="GO:0009088">
    <property type="term" value="P:threonine biosynthetic process"/>
    <property type="evidence" value="ECO:0007669"/>
    <property type="project" value="UniProtKB-UniRule"/>
</dbReference>
<dbReference type="Proteomes" id="UP001139409">
    <property type="component" value="Unassembled WGS sequence"/>
</dbReference>
<keyword evidence="8 12" id="KW-0663">Pyridoxal phosphate</keyword>
<dbReference type="GO" id="GO:0004795">
    <property type="term" value="F:threonine synthase activity"/>
    <property type="evidence" value="ECO:0007669"/>
    <property type="project" value="UniProtKB-UniRule"/>
</dbReference>
<dbReference type="EC" id="4.2.3.1" evidence="4 11"/>
<evidence type="ECO:0000256" key="3">
    <source>
        <dbReference type="ARBA" id="ARBA00005517"/>
    </source>
</evidence>
<dbReference type="InterPro" id="IPR000634">
    <property type="entry name" value="Ser/Thr_deHydtase_PyrdxlP-BS"/>
</dbReference>
<dbReference type="Gene3D" id="3.90.1380.10">
    <property type="entry name" value="Threonine synthase, N-terminal domain"/>
    <property type="match status" value="1"/>
</dbReference>
<dbReference type="EMBL" id="JAIXNE010000005">
    <property type="protein sequence ID" value="MCA6078224.1"/>
    <property type="molecule type" value="Genomic_DNA"/>
</dbReference>
<evidence type="ECO:0000256" key="6">
    <source>
        <dbReference type="ARBA" id="ARBA00022605"/>
    </source>
</evidence>
<dbReference type="GO" id="GO:0030170">
    <property type="term" value="F:pyridoxal phosphate binding"/>
    <property type="evidence" value="ECO:0007669"/>
    <property type="project" value="InterPro"/>
</dbReference>
<comment type="caution">
    <text evidence="15">The sequence shown here is derived from an EMBL/GenBank/DDBJ whole genome shotgun (WGS) entry which is preliminary data.</text>
</comment>
<dbReference type="FunFam" id="3.40.50.1100:FF:000022">
    <property type="entry name" value="Threonine synthase"/>
    <property type="match status" value="1"/>
</dbReference>
<dbReference type="PANTHER" id="PTHR42690">
    <property type="entry name" value="THREONINE SYNTHASE FAMILY MEMBER"/>
    <property type="match status" value="1"/>
</dbReference>
<dbReference type="InterPro" id="IPR004450">
    <property type="entry name" value="Thr_synthase-like"/>
</dbReference>
<evidence type="ECO:0000256" key="2">
    <source>
        <dbReference type="ARBA" id="ARBA00004979"/>
    </source>
</evidence>
<evidence type="ECO:0000259" key="13">
    <source>
        <dbReference type="Pfam" id="PF00291"/>
    </source>
</evidence>
<feature type="domain" description="Threonine synthase N-terminal" evidence="14">
    <location>
        <begin position="2"/>
        <end position="79"/>
    </location>
</feature>
<dbReference type="InterPro" id="IPR001926">
    <property type="entry name" value="TrpB-like_PALP"/>
</dbReference>
<comment type="similarity">
    <text evidence="3">Belongs to the threonine synthase family.</text>
</comment>